<name>A0ACC1NIP0_9APHY</name>
<keyword evidence="2" id="KW-1185">Reference proteome</keyword>
<evidence type="ECO:0000313" key="2">
    <source>
        <dbReference type="Proteomes" id="UP001144978"/>
    </source>
</evidence>
<comment type="caution">
    <text evidence="1">The sequence shown here is derived from an EMBL/GenBank/DDBJ whole genome shotgun (WGS) entry which is preliminary data.</text>
</comment>
<protein>
    <submittedName>
        <fullName evidence="1">Uncharacterized protein</fullName>
    </submittedName>
</protein>
<dbReference type="EMBL" id="JANSHE010004304">
    <property type="protein sequence ID" value="KAJ2978913.1"/>
    <property type="molecule type" value="Genomic_DNA"/>
</dbReference>
<accession>A0ACC1NIP0</accession>
<gene>
    <name evidence="1" type="ORF">NUW54_g11223</name>
</gene>
<dbReference type="Proteomes" id="UP001144978">
    <property type="component" value="Unassembled WGS sequence"/>
</dbReference>
<proteinExistence type="predicted"/>
<evidence type="ECO:0000313" key="1">
    <source>
        <dbReference type="EMBL" id="KAJ2978913.1"/>
    </source>
</evidence>
<organism evidence="1 2">
    <name type="scientific">Trametes sanguinea</name>
    <dbReference type="NCBI Taxonomy" id="158606"/>
    <lineage>
        <taxon>Eukaryota</taxon>
        <taxon>Fungi</taxon>
        <taxon>Dikarya</taxon>
        <taxon>Basidiomycota</taxon>
        <taxon>Agaricomycotina</taxon>
        <taxon>Agaricomycetes</taxon>
        <taxon>Polyporales</taxon>
        <taxon>Polyporaceae</taxon>
        <taxon>Trametes</taxon>
    </lineage>
</organism>
<sequence>MSTHLATRGECVQNGCGTCASFVYLIDGGIQRRATDPHQQCPGCQVNVWPRAVVYVRVVGGSTRTKLRGDRTYCAHAGHHGFPMSLLIHRRPRTSRRHSVAEPGPSPGRLPIGLSGSSLPIVSAPPIPALSLHSSTLPQSSTTDLPVSTVPPVTAFSGLRLPTEGSTNDRRVASAQRHSTRAPTADRSRRASAG</sequence>
<reference evidence="1" key="1">
    <citation type="submission" date="2022-08" db="EMBL/GenBank/DDBJ databases">
        <title>Genome Sequence of Pycnoporus sanguineus.</title>
        <authorList>
            <person name="Buettner E."/>
        </authorList>
    </citation>
    <scope>NUCLEOTIDE SEQUENCE</scope>
    <source>
        <strain evidence="1">CG-C14</strain>
    </source>
</reference>